<dbReference type="InterPro" id="IPR001810">
    <property type="entry name" value="F-box_dom"/>
</dbReference>
<dbReference type="SUPFAM" id="SSF81383">
    <property type="entry name" value="F-box domain"/>
    <property type="match status" value="1"/>
</dbReference>
<protein>
    <recommendedName>
        <fullName evidence="1">F-box domain-containing protein</fullName>
    </recommendedName>
</protein>
<dbReference type="EMBL" id="JARKIB010000266">
    <property type="protein sequence ID" value="KAJ7718312.1"/>
    <property type="molecule type" value="Genomic_DNA"/>
</dbReference>
<sequence>MRISLIRTAMSSASVPAPAANNFNALPVELQTMIASHMSPYDLAKFSHTGRLSREIANRPNLYANALMRMKFPAHIPTPAMSLPVFCLAFFGGGNCRACGKYTDALPFSYTARLRVCGGPCKDELIKHGFIMNIPRPKKIKQKHLLLQRVEPWMPPIETPIGRKSYLLPSIRPPPRHD</sequence>
<feature type="domain" description="F-box" evidence="1">
    <location>
        <begin position="20"/>
        <end position="66"/>
    </location>
</feature>
<gene>
    <name evidence="2" type="ORF">B0H16DRAFT_424231</name>
</gene>
<name>A0AAD7HDL8_9AGAR</name>
<dbReference type="AlphaFoldDB" id="A0AAD7HDL8"/>
<evidence type="ECO:0000313" key="2">
    <source>
        <dbReference type="EMBL" id="KAJ7718312.1"/>
    </source>
</evidence>
<keyword evidence="3" id="KW-1185">Reference proteome</keyword>
<organism evidence="2 3">
    <name type="scientific">Mycena metata</name>
    <dbReference type="NCBI Taxonomy" id="1033252"/>
    <lineage>
        <taxon>Eukaryota</taxon>
        <taxon>Fungi</taxon>
        <taxon>Dikarya</taxon>
        <taxon>Basidiomycota</taxon>
        <taxon>Agaricomycotina</taxon>
        <taxon>Agaricomycetes</taxon>
        <taxon>Agaricomycetidae</taxon>
        <taxon>Agaricales</taxon>
        <taxon>Marasmiineae</taxon>
        <taxon>Mycenaceae</taxon>
        <taxon>Mycena</taxon>
    </lineage>
</organism>
<dbReference type="InterPro" id="IPR036047">
    <property type="entry name" value="F-box-like_dom_sf"/>
</dbReference>
<dbReference type="Proteomes" id="UP001215598">
    <property type="component" value="Unassembled WGS sequence"/>
</dbReference>
<evidence type="ECO:0000259" key="1">
    <source>
        <dbReference type="PROSITE" id="PS50181"/>
    </source>
</evidence>
<proteinExistence type="predicted"/>
<accession>A0AAD7HDL8</accession>
<dbReference type="PROSITE" id="PS50181">
    <property type="entry name" value="FBOX"/>
    <property type="match status" value="1"/>
</dbReference>
<reference evidence="2" key="1">
    <citation type="submission" date="2023-03" db="EMBL/GenBank/DDBJ databases">
        <title>Massive genome expansion in bonnet fungi (Mycena s.s.) driven by repeated elements and novel gene families across ecological guilds.</title>
        <authorList>
            <consortium name="Lawrence Berkeley National Laboratory"/>
            <person name="Harder C.B."/>
            <person name="Miyauchi S."/>
            <person name="Viragh M."/>
            <person name="Kuo A."/>
            <person name="Thoen E."/>
            <person name="Andreopoulos B."/>
            <person name="Lu D."/>
            <person name="Skrede I."/>
            <person name="Drula E."/>
            <person name="Henrissat B."/>
            <person name="Morin E."/>
            <person name="Kohler A."/>
            <person name="Barry K."/>
            <person name="LaButti K."/>
            <person name="Morin E."/>
            <person name="Salamov A."/>
            <person name="Lipzen A."/>
            <person name="Mereny Z."/>
            <person name="Hegedus B."/>
            <person name="Baldrian P."/>
            <person name="Stursova M."/>
            <person name="Weitz H."/>
            <person name="Taylor A."/>
            <person name="Grigoriev I.V."/>
            <person name="Nagy L.G."/>
            <person name="Martin F."/>
            <person name="Kauserud H."/>
        </authorList>
    </citation>
    <scope>NUCLEOTIDE SEQUENCE</scope>
    <source>
        <strain evidence="2">CBHHK182m</strain>
    </source>
</reference>
<comment type="caution">
    <text evidence="2">The sequence shown here is derived from an EMBL/GenBank/DDBJ whole genome shotgun (WGS) entry which is preliminary data.</text>
</comment>
<evidence type="ECO:0000313" key="3">
    <source>
        <dbReference type="Proteomes" id="UP001215598"/>
    </source>
</evidence>